<evidence type="ECO:0000256" key="1">
    <source>
        <dbReference type="SAM" id="MobiDB-lite"/>
    </source>
</evidence>
<sequence>MRPWPDRSSLPCAEDNPALSGYPAGNLLLCTRMSPPSADGDGPGESCFPDT</sequence>
<name>A0A0W8F0S1_9ZZZZ</name>
<organism evidence="2">
    <name type="scientific">hydrocarbon metagenome</name>
    <dbReference type="NCBI Taxonomy" id="938273"/>
    <lineage>
        <taxon>unclassified sequences</taxon>
        <taxon>metagenomes</taxon>
        <taxon>ecological metagenomes</taxon>
    </lineage>
</organism>
<accession>A0A0W8F0S1</accession>
<reference evidence="2" key="1">
    <citation type="journal article" date="2015" name="Proc. Natl. Acad. Sci. U.S.A.">
        <title>Networks of energetic and metabolic interactions define dynamics in microbial communities.</title>
        <authorList>
            <person name="Embree M."/>
            <person name="Liu J.K."/>
            <person name="Al-Bassam M.M."/>
            <person name="Zengler K."/>
        </authorList>
    </citation>
    <scope>NUCLEOTIDE SEQUENCE</scope>
</reference>
<gene>
    <name evidence="2" type="ORF">ASZ90_015886</name>
</gene>
<dbReference type="AlphaFoldDB" id="A0A0W8F0S1"/>
<dbReference type="EMBL" id="LNQE01001657">
    <property type="protein sequence ID" value="KUG14469.1"/>
    <property type="molecule type" value="Genomic_DNA"/>
</dbReference>
<evidence type="ECO:0000313" key="2">
    <source>
        <dbReference type="EMBL" id="KUG14469.1"/>
    </source>
</evidence>
<proteinExistence type="predicted"/>
<protein>
    <submittedName>
        <fullName evidence="2">Uncharacterized protein</fullName>
    </submittedName>
</protein>
<comment type="caution">
    <text evidence="2">The sequence shown here is derived from an EMBL/GenBank/DDBJ whole genome shotgun (WGS) entry which is preliminary data.</text>
</comment>
<feature type="region of interest" description="Disordered" evidence="1">
    <location>
        <begin position="32"/>
        <end position="51"/>
    </location>
</feature>